<gene>
    <name evidence="2" type="ORF">HAL011_07070</name>
    <name evidence="3" type="ORF">HAL013_06860</name>
    <name evidence="4" type="ORF">HAL09_07680</name>
</gene>
<dbReference type="STRING" id="1578720.HAL011_07070"/>
<protein>
    <submittedName>
        <fullName evidence="4">Uncharacterized protein</fullName>
    </submittedName>
</protein>
<feature type="compositionally biased region" description="Polar residues" evidence="1">
    <location>
        <begin position="121"/>
        <end position="133"/>
    </location>
</feature>
<dbReference type="Proteomes" id="UP000041394">
    <property type="component" value="Unassembled WGS sequence"/>
</dbReference>
<accession>A0A0K2X9Z6</accession>
<dbReference type="EMBL" id="CDMH01000034">
    <property type="protein sequence ID" value="CRF42498.1"/>
    <property type="molecule type" value="Genomic_DNA"/>
</dbReference>
<dbReference type="EMBL" id="CDMN01000031">
    <property type="protein sequence ID" value="CRF44195.1"/>
    <property type="molecule type" value="Genomic_DNA"/>
</dbReference>
<dbReference type="Proteomes" id="UP000045175">
    <property type="component" value="Unassembled WGS sequence"/>
</dbReference>
<evidence type="ECO:0000256" key="1">
    <source>
        <dbReference type="SAM" id="MobiDB-lite"/>
    </source>
</evidence>
<organism evidence="4 6">
    <name type="scientific">Helicobacter ailurogastricus</name>
    <dbReference type="NCBI Taxonomy" id="1578720"/>
    <lineage>
        <taxon>Bacteria</taxon>
        <taxon>Pseudomonadati</taxon>
        <taxon>Campylobacterota</taxon>
        <taxon>Epsilonproteobacteria</taxon>
        <taxon>Campylobacterales</taxon>
        <taxon>Helicobacteraceae</taxon>
        <taxon>Helicobacter</taxon>
    </lineage>
</organism>
<reference evidence="6 7" key="2">
    <citation type="submission" date="2014-12" db="EMBL/GenBank/DDBJ databases">
        <authorList>
            <person name="Jaenicke S."/>
        </authorList>
    </citation>
    <scope>NUCLEOTIDE SEQUENCE [LARGE SCALE GENOMIC DNA]</scope>
</reference>
<evidence type="ECO:0000313" key="5">
    <source>
        <dbReference type="Proteomes" id="UP000038622"/>
    </source>
</evidence>
<evidence type="ECO:0000313" key="6">
    <source>
        <dbReference type="Proteomes" id="UP000041394"/>
    </source>
</evidence>
<dbReference type="Proteomes" id="UP000038622">
    <property type="component" value="Unassembled WGS sequence"/>
</dbReference>
<dbReference type="RefSeq" id="WP_053941135.1">
    <property type="nucleotide sequence ID" value="NZ_CDMH01000034.1"/>
</dbReference>
<feature type="compositionally biased region" description="Low complexity" evidence="1">
    <location>
        <begin position="134"/>
        <end position="149"/>
    </location>
</feature>
<proteinExistence type="predicted"/>
<feature type="compositionally biased region" description="Polar residues" evidence="1">
    <location>
        <begin position="150"/>
        <end position="160"/>
    </location>
</feature>
<feature type="region of interest" description="Disordered" evidence="1">
    <location>
        <begin position="111"/>
        <end position="174"/>
    </location>
</feature>
<evidence type="ECO:0000313" key="2">
    <source>
        <dbReference type="EMBL" id="CRF40934.1"/>
    </source>
</evidence>
<evidence type="ECO:0000313" key="4">
    <source>
        <dbReference type="EMBL" id="CRF44195.1"/>
    </source>
</evidence>
<dbReference type="AlphaFoldDB" id="A0A0K2X9Z6"/>
<name>A0A0K2X9Z6_9HELI</name>
<sequence length="174" mass="19334">MFDITSTEDITSYALRLQEIKEKMKKAGLLGLFEEALEIQEGFKNLLALSNKNKKMLIAELEGKRPVGRPRKVLLGATTATHTRVVQQAQREQEATQINQVATAIQEKDAQRGQGIAKNEASLQAQGQDTQALQTPQSTTQDTQTEQQQELGTSKSSNPKEPQKTRAESLRRDS</sequence>
<dbReference type="OrthoDB" id="5329865at2"/>
<reference evidence="5" key="3">
    <citation type="submission" date="2014-12" db="EMBL/GenBank/DDBJ databases">
        <authorList>
            <person name="Smet A."/>
        </authorList>
    </citation>
    <scope>NUCLEOTIDE SEQUENCE [LARGE SCALE GENOMIC DNA]</scope>
</reference>
<evidence type="ECO:0000313" key="3">
    <source>
        <dbReference type="EMBL" id="CRF42498.1"/>
    </source>
</evidence>
<evidence type="ECO:0000313" key="7">
    <source>
        <dbReference type="Proteomes" id="UP000045175"/>
    </source>
</evidence>
<keyword evidence="5" id="KW-1185">Reference proteome</keyword>
<dbReference type="EMBL" id="CDML01000020">
    <property type="protein sequence ID" value="CRF40934.1"/>
    <property type="molecule type" value="Genomic_DNA"/>
</dbReference>
<reference evidence="4" key="1">
    <citation type="submission" date="2014-12" db="EMBL/GenBank/DDBJ databases">
        <title>Whole genome sequences of four Staphylococcus schleiferi canine isolates.</title>
        <authorList>
            <person name="Misic A.M."/>
            <person name="Cain C."/>
            <person name="Morris D.O."/>
            <person name="Rankin S."/>
            <person name="Beiting D."/>
        </authorList>
    </citation>
    <scope>NUCLEOTIDE SEQUENCE</scope>
    <source>
        <strain evidence="2">ASB11</strain>
        <strain evidence="3">ASB13</strain>
        <strain evidence="4">ASB9</strain>
    </source>
</reference>
<feature type="compositionally biased region" description="Basic and acidic residues" evidence="1">
    <location>
        <begin position="161"/>
        <end position="174"/>
    </location>
</feature>